<name>A0ACB8BML7_9AGAM</name>
<dbReference type="EMBL" id="MU266371">
    <property type="protein sequence ID" value="KAH7927150.1"/>
    <property type="molecule type" value="Genomic_DNA"/>
</dbReference>
<keyword evidence="2" id="KW-1185">Reference proteome</keyword>
<organism evidence="1 2">
    <name type="scientific">Leucogyrophana mollusca</name>
    <dbReference type="NCBI Taxonomy" id="85980"/>
    <lineage>
        <taxon>Eukaryota</taxon>
        <taxon>Fungi</taxon>
        <taxon>Dikarya</taxon>
        <taxon>Basidiomycota</taxon>
        <taxon>Agaricomycotina</taxon>
        <taxon>Agaricomycetes</taxon>
        <taxon>Agaricomycetidae</taxon>
        <taxon>Boletales</taxon>
        <taxon>Boletales incertae sedis</taxon>
        <taxon>Leucogyrophana</taxon>
    </lineage>
</organism>
<protein>
    <submittedName>
        <fullName evidence="1">Uncharacterized protein</fullName>
    </submittedName>
</protein>
<comment type="caution">
    <text evidence="1">The sequence shown here is derived from an EMBL/GenBank/DDBJ whole genome shotgun (WGS) entry which is preliminary data.</text>
</comment>
<evidence type="ECO:0000313" key="2">
    <source>
        <dbReference type="Proteomes" id="UP000790709"/>
    </source>
</evidence>
<gene>
    <name evidence="1" type="ORF">BV22DRAFT_1045597</name>
</gene>
<reference evidence="1" key="1">
    <citation type="journal article" date="2021" name="New Phytol.">
        <title>Evolutionary innovations through gain and loss of genes in the ectomycorrhizal Boletales.</title>
        <authorList>
            <person name="Wu G."/>
            <person name="Miyauchi S."/>
            <person name="Morin E."/>
            <person name="Kuo A."/>
            <person name="Drula E."/>
            <person name="Varga T."/>
            <person name="Kohler A."/>
            <person name="Feng B."/>
            <person name="Cao Y."/>
            <person name="Lipzen A."/>
            <person name="Daum C."/>
            <person name="Hundley H."/>
            <person name="Pangilinan J."/>
            <person name="Johnson J."/>
            <person name="Barry K."/>
            <person name="LaButti K."/>
            <person name="Ng V."/>
            <person name="Ahrendt S."/>
            <person name="Min B."/>
            <person name="Choi I.G."/>
            <person name="Park H."/>
            <person name="Plett J.M."/>
            <person name="Magnuson J."/>
            <person name="Spatafora J.W."/>
            <person name="Nagy L.G."/>
            <person name="Henrissat B."/>
            <person name="Grigoriev I.V."/>
            <person name="Yang Z.L."/>
            <person name="Xu J."/>
            <person name="Martin F.M."/>
        </authorList>
    </citation>
    <scope>NUCLEOTIDE SEQUENCE</scope>
    <source>
        <strain evidence="1">KUC20120723A-06</strain>
    </source>
</reference>
<proteinExistence type="predicted"/>
<accession>A0ACB8BML7</accession>
<evidence type="ECO:0000313" key="1">
    <source>
        <dbReference type="EMBL" id="KAH7927150.1"/>
    </source>
</evidence>
<dbReference type="Proteomes" id="UP000790709">
    <property type="component" value="Unassembled WGS sequence"/>
</dbReference>
<sequence>MTPDIFLGAEGRVKAQGHARALATGQLTSPLRRAIPWYSVLSRVRICLVSVGADASMDSSALACPGGKHLRMQAVFECPIGNHSSGWSDGLSRTATQPARPGECGNCDSEKPRHWIVTVVLWRIDWYCVQGGSSPRAHRIVQKHVYHIRDLSQPPEIEGYLPTSTCFAAIPNGVASVGFTPKAVFGACVNVGLRSSTARWRILMPSVGYWAHGFFQATLWTHHSPYVNRIAPVVSIDRGKCAAVPVMDSDVRARFSGASSTGGGRHSGAREVV</sequence>